<sequence length="88" mass="9982">MSRRVRGVHCHGAHDDHGFPHGVSRGVHGYVPRGGLGDDRGDIPDGEREYACLRGFDEVRCSETSKRDRDLGRGGDFEQRRLQPQQRR</sequence>
<evidence type="ECO:0000313" key="3">
    <source>
        <dbReference type="Proteomes" id="UP000494256"/>
    </source>
</evidence>
<name>A0A8S1AE12_ARCPL</name>
<dbReference type="EMBL" id="CADEBD010000314">
    <property type="protein sequence ID" value="CAB3243197.1"/>
    <property type="molecule type" value="Genomic_DNA"/>
</dbReference>
<evidence type="ECO:0000256" key="1">
    <source>
        <dbReference type="SAM" id="MobiDB-lite"/>
    </source>
</evidence>
<feature type="compositionally biased region" description="Basic residues" evidence="1">
    <location>
        <begin position="1"/>
        <end position="11"/>
    </location>
</feature>
<reference evidence="2 3" key="1">
    <citation type="submission" date="2020-04" db="EMBL/GenBank/DDBJ databases">
        <authorList>
            <person name="Wallbank WR R."/>
            <person name="Pardo Diaz C."/>
            <person name="Kozak K."/>
            <person name="Martin S."/>
            <person name="Jiggins C."/>
            <person name="Moest M."/>
            <person name="Warren A I."/>
            <person name="Byers J.R.P. K."/>
            <person name="Montejo-Kovacevich G."/>
            <person name="Yen C E."/>
        </authorList>
    </citation>
    <scope>NUCLEOTIDE SEQUENCE [LARGE SCALE GENOMIC DNA]</scope>
</reference>
<feature type="region of interest" description="Disordered" evidence="1">
    <location>
        <begin position="1"/>
        <end position="44"/>
    </location>
</feature>
<evidence type="ECO:0000313" key="2">
    <source>
        <dbReference type="EMBL" id="CAB3243197.1"/>
    </source>
</evidence>
<proteinExistence type="predicted"/>
<accession>A0A8S1AE12</accession>
<gene>
    <name evidence="2" type="ORF">APLA_LOCUS10265</name>
</gene>
<dbReference type="Proteomes" id="UP000494256">
    <property type="component" value="Unassembled WGS sequence"/>
</dbReference>
<dbReference type="AlphaFoldDB" id="A0A8S1AE12"/>
<organism evidence="2 3">
    <name type="scientific">Arctia plantaginis</name>
    <name type="common">Wood tiger moth</name>
    <name type="synonym">Phalaena plantaginis</name>
    <dbReference type="NCBI Taxonomy" id="874455"/>
    <lineage>
        <taxon>Eukaryota</taxon>
        <taxon>Metazoa</taxon>
        <taxon>Ecdysozoa</taxon>
        <taxon>Arthropoda</taxon>
        <taxon>Hexapoda</taxon>
        <taxon>Insecta</taxon>
        <taxon>Pterygota</taxon>
        <taxon>Neoptera</taxon>
        <taxon>Endopterygota</taxon>
        <taxon>Lepidoptera</taxon>
        <taxon>Glossata</taxon>
        <taxon>Ditrysia</taxon>
        <taxon>Noctuoidea</taxon>
        <taxon>Erebidae</taxon>
        <taxon>Arctiinae</taxon>
        <taxon>Arctia</taxon>
    </lineage>
</organism>
<comment type="caution">
    <text evidence="2">The sequence shown here is derived from an EMBL/GenBank/DDBJ whole genome shotgun (WGS) entry which is preliminary data.</text>
</comment>
<dbReference type="OrthoDB" id="2274644at2759"/>
<feature type="region of interest" description="Disordered" evidence="1">
    <location>
        <begin position="63"/>
        <end position="88"/>
    </location>
</feature>
<protein>
    <submittedName>
        <fullName evidence="2">Uncharacterized protein</fullName>
    </submittedName>
</protein>
<feature type="compositionally biased region" description="Basic and acidic residues" evidence="1">
    <location>
        <begin position="63"/>
        <end position="81"/>
    </location>
</feature>